<accession>A0AA36GCJ3</accession>
<keyword evidence="2" id="KW-1185">Reference proteome</keyword>
<gene>
    <name evidence="1" type="ORF">MSPICULIGERA_LOCUS21620</name>
</gene>
<dbReference type="Proteomes" id="UP001177023">
    <property type="component" value="Unassembled WGS sequence"/>
</dbReference>
<evidence type="ECO:0000313" key="2">
    <source>
        <dbReference type="Proteomes" id="UP001177023"/>
    </source>
</evidence>
<organism evidence="1 2">
    <name type="scientific">Mesorhabditis spiculigera</name>
    <dbReference type="NCBI Taxonomy" id="96644"/>
    <lineage>
        <taxon>Eukaryota</taxon>
        <taxon>Metazoa</taxon>
        <taxon>Ecdysozoa</taxon>
        <taxon>Nematoda</taxon>
        <taxon>Chromadorea</taxon>
        <taxon>Rhabditida</taxon>
        <taxon>Rhabditina</taxon>
        <taxon>Rhabditomorpha</taxon>
        <taxon>Rhabditoidea</taxon>
        <taxon>Rhabditidae</taxon>
        <taxon>Mesorhabditinae</taxon>
        <taxon>Mesorhabditis</taxon>
    </lineage>
</organism>
<reference evidence="1" key="1">
    <citation type="submission" date="2023-06" db="EMBL/GenBank/DDBJ databases">
        <authorList>
            <person name="Delattre M."/>
        </authorList>
    </citation>
    <scope>NUCLEOTIDE SEQUENCE</scope>
    <source>
        <strain evidence="1">AF72</strain>
    </source>
</reference>
<dbReference type="AlphaFoldDB" id="A0AA36GCJ3"/>
<sequence length="221" mass="25027">MADPVDNAPWYLQDPKDPGTVEPFMVAFRNLQENGRELEQYLQVEGRQFHSIDLCGFIKRASIESRRINHFLMTMSALPANERPPLPASLEELIHEFWDIDAIIGQGMEPAVTTHITVKDLQIQLLQMGIIPEFHFPSLTPLDGQFRLARQSVWKMYDSALERFGLNADITRTIGHYCDFFTLLAAKFDEAAAKDHHVLCETARLVLLRYGVPGLPGGPPL</sequence>
<proteinExistence type="predicted"/>
<protein>
    <submittedName>
        <fullName evidence="1">Uncharacterized protein</fullName>
    </submittedName>
</protein>
<feature type="non-terminal residue" evidence="1">
    <location>
        <position position="1"/>
    </location>
</feature>
<name>A0AA36GCJ3_9BILA</name>
<comment type="caution">
    <text evidence="1">The sequence shown here is derived from an EMBL/GenBank/DDBJ whole genome shotgun (WGS) entry which is preliminary data.</text>
</comment>
<dbReference type="EMBL" id="CATQJA010002665">
    <property type="protein sequence ID" value="CAJ0583547.1"/>
    <property type="molecule type" value="Genomic_DNA"/>
</dbReference>
<evidence type="ECO:0000313" key="1">
    <source>
        <dbReference type="EMBL" id="CAJ0583547.1"/>
    </source>
</evidence>